<protein>
    <submittedName>
        <fullName evidence="1">Uncharacterized protein</fullName>
    </submittedName>
</protein>
<dbReference type="EMBL" id="MGFS01000027">
    <property type="protein sequence ID" value="OGM10990.1"/>
    <property type="molecule type" value="Genomic_DNA"/>
</dbReference>
<dbReference type="AlphaFoldDB" id="A0A1F7X7D5"/>
<evidence type="ECO:0000313" key="1">
    <source>
        <dbReference type="EMBL" id="OGM10990.1"/>
    </source>
</evidence>
<proteinExistence type="predicted"/>
<accession>A0A1F7X7D5</accession>
<sequence length="193" mass="21922">MTKLDSEYRYLPEHPNANIHGMIEADGSPTCITRNLEIRCTGCCAFPIPKFNPNLDPDIYITGIAPQDGIRLDKQTGNTCIAHIPRKGCDYVFKSHKEKRYWLCPMYHCSGDRATSKDESKQPDVRLTAHQRLLLANLNSFSLGEITREESTTNIIKHIGSQPMQITFEEEDLYTPGVDNPDEIAQRLIDKEI</sequence>
<reference evidence="1 2" key="1">
    <citation type="journal article" date="2016" name="Nat. Commun.">
        <title>Thousands of microbial genomes shed light on interconnected biogeochemical processes in an aquifer system.</title>
        <authorList>
            <person name="Anantharaman K."/>
            <person name="Brown C.T."/>
            <person name="Hug L.A."/>
            <person name="Sharon I."/>
            <person name="Castelle C.J."/>
            <person name="Probst A.J."/>
            <person name="Thomas B.C."/>
            <person name="Singh A."/>
            <person name="Wilkins M.J."/>
            <person name="Karaoz U."/>
            <person name="Brodie E.L."/>
            <person name="Williams K.H."/>
            <person name="Hubbard S.S."/>
            <person name="Banfield J.F."/>
        </authorList>
    </citation>
    <scope>NUCLEOTIDE SEQUENCE [LARGE SCALE GENOMIC DNA]</scope>
</reference>
<organism evidence="1 2">
    <name type="scientific">Candidatus Woesebacteria bacterium RBG_16_34_12</name>
    <dbReference type="NCBI Taxonomy" id="1802480"/>
    <lineage>
        <taxon>Bacteria</taxon>
        <taxon>Candidatus Woeseibacteriota</taxon>
    </lineage>
</organism>
<dbReference type="Proteomes" id="UP000177053">
    <property type="component" value="Unassembled WGS sequence"/>
</dbReference>
<name>A0A1F7X7D5_9BACT</name>
<comment type="caution">
    <text evidence="1">The sequence shown here is derived from an EMBL/GenBank/DDBJ whole genome shotgun (WGS) entry which is preliminary data.</text>
</comment>
<evidence type="ECO:0000313" key="2">
    <source>
        <dbReference type="Proteomes" id="UP000177053"/>
    </source>
</evidence>
<gene>
    <name evidence="1" type="ORF">A2Z22_03940</name>
</gene>